<evidence type="ECO:0000256" key="1">
    <source>
        <dbReference type="SAM" id="MobiDB-lite"/>
    </source>
</evidence>
<reference evidence="2 3" key="1">
    <citation type="submission" date="2018-10" db="EMBL/GenBank/DDBJ databases">
        <title>Fifty Aureobasidium pullulans genomes reveal a recombining polyextremotolerant generalist.</title>
        <authorList>
            <person name="Gostincar C."/>
            <person name="Turk M."/>
            <person name="Zajc J."/>
            <person name="Gunde-Cimerman N."/>
        </authorList>
    </citation>
    <scope>NUCLEOTIDE SEQUENCE [LARGE SCALE GENOMIC DNA]</scope>
    <source>
        <strain evidence="2 3">EXF-6604</strain>
    </source>
</reference>
<proteinExistence type="predicted"/>
<accession>A0A4V4JVK2</accession>
<gene>
    <name evidence="2" type="ORF">D6D01_04852</name>
</gene>
<dbReference type="EMBL" id="QZBD01000168">
    <property type="protein sequence ID" value="THY25823.1"/>
    <property type="molecule type" value="Genomic_DNA"/>
</dbReference>
<organism evidence="2 3">
    <name type="scientific">Aureobasidium pullulans</name>
    <name type="common">Black yeast</name>
    <name type="synonym">Pullularia pullulans</name>
    <dbReference type="NCBI Taxonomy" id="5580"/>
    <lineage>
        <taxon>Eukaryota</taxon>
        <taxon>Fungi</taxon>
        <taxon>Dikarya</taxon>
        <taxon>Ascomycota</taxon>
        <taxon>Pezizomycotina</taxon>
        <taxon>Dothideomycetes</taxon>
        <taxon>Dothideomycetidae</taxon>
        <taxon>Dothideales</taxon>
        <taxon>Saccotheciaceae</taxon>
        <taxon>Aureobasidium</taxon>
    </lineage>
</organism>
<dbReference type="Proteomes" id="UP000306584">
    <property type="component" value="Unassembled WGS sequence"/>
</dbReference>
<feature type="region of interest" description="Disordered" evidence="1">
    <location>
        <begin position="403"/>
        <end position="426"/>
    </location>
</feature>
<feature type="region of interest" description="Disordered" evidence="1">
    <location>
        <begin position="300"/>
        <end position="325"/>
    </location>
</feature>
<name>A0A4V4JVK2_AURPU</name>
<protein>
    <submittedName>
        <fullName evidence="2">Uncharacterized protein</fullName>
    </submittedName>
</protein>
<dbReference type="AlphaFoldDB" id="A0A4V4JVK2"/>
<comment type="caution">
    <text evidence="2">The sequence shown here is derived from an EMBL/GenBank/DDBJ whole genome shotgun (WGS) entry which is preliminary data.</text>
</comment>
<evidence type="ECO:0000313" key="3">
    <source>
        <dbReference type="Proteomes" id="UP000306584"/>
    </source>
</evidence>
<evidence type="ECO:0000313" key="2">
    <source>
        <dbReference type="EMBL" id="THY25823.1"/>
    </source>
</evidence>
<sequence>MLSSRRSVALSNHNNHNNHINAADFNFSHQQLFCVECKSSFTFINPTIAMSRDSYKPQRFTSNPFTLPVRPSYLWEDSRDRTSEQLHESAMRQFGLPQGTSVSTSVAASNESPEAAYQKWENRGLLIQKHERRLSDSNNLLAKMWRRLDPYGRVGDVLNNNVVVQRHAEQRAEPAYSENSYMQGLFHQLAAYDYINAVDPEFILSPAAPTAAAASDPGLTEKRLNSLATTVKMQSGLVQEKNETIEKLRAQLAAQRKVQLQFTAHQKDKDDTISLLEKQVQKASARISALCNTLSETKPKSIAVPRAPRSSRAPRTANKLPEDAFGGVPENHVSLTFNGFSEHNAFNPARLQMLTSVNPPVSHFRVLTVKPEDDMFDVGPLSSGANKAPLGPMKRRFDSAMQSSHGSRTATPLPAWSSHAGQPKRAVEQQRDVVLLDYDDPEEVPNDCISNKRFKSGVLTPPRPEDLVMRSAEEPTVKIEDAELEMGEIKEVPEVGSEHKYVYDGLEEMIQEAQKSAKA</sequence>
<feature type="compositionally biased region" description="Low complexity" evidence="1">
    <location>
        <begin position="301"/>
        <end position="315"/>
    </location>
</feature>